<dbReference type="SUPFAM" id="SSF51679">
    <property type="entry name" value="Bacterial luciferase-like"/>
    <property type="match status" value="1"/>
</dbReference>
<sequence>MKFWLSLTTIPETDQYLALAREAEALGFHGLTLADHLVFPAQYDSKYPYTDDGEFWIPSDTPWPDPWIVMSSMAAVTNKLQFATNIYLAALRDPFTVARSVGTAAVMSGNRMTCGVSVGWLKEEYDIVGVDFRTRGKRMDELLQVVRLLLTGEEVNYDGDFFNIHNAMMHPAPTAPVKFWSGGAAKLALRRAASQDGWLGLPLTRELAKPICDQLLAFRQEMKKPAEGFAIAIAPLEPYSDEILRDFSAMGVTEMMVMSPWMPSPWGESVYLDKGDDVRDLEVKIKTMRRFAEDVLAKFA</sequence>
<evidence type="ECO:0000259" key="1">
    <source>
        <dbReference type="Pfam" id="PF00296"/>
    </source>
</evidence>
<comment type="caution">
    <text evidence="2">The sequence shown here is derived from an EMBL/GenBank/DDBJ whole genome shotgun (WGS) entry which is preliminary data.</text>
</comment>
<protein>
    <submittedName>
        <fullName evidence="2">TIGR03619 family F420-dependent LLM class oxidoreductase</fullName>
        <ecNumber evidence="2">1.-.-.-</ecNumber>
    </submittedName>
</protein>
<organism evidence="2 3">
    <name type="scientific">Sediminihaliea albiluteola</name>
    <dbReference type="NCBI Taxonomy" id="2758564"/>
    <lineage>
        <taxon>Bacteria</taxon>
        <taxon>Pseudomonadati</taxon>
        <taxon>Pseudomonadota</taxon>
        <taxon>Gammaproteobacteria</taxon>
        <taxon>Cellvibrionales</taxon>
        <taxon>Halieaceae</taxon>
        <taxon>Sediminihaliea</taxon>
    </lineage>
</organism>
<dbReference type="AlphaFoldDB" id="A0A7W2TTK9"/>
<dbReference type="EMBL" id="JACFXU010000011">
    <property type="protein sequence ID" value="MBA6411720.1"/>
    <property type="molecule type" value="Genomic_DNA"/>
</dbReference>
<dbReference type="InterPro" id="IPR011251">
    <property type="entry name" value="Luciferase-like_dom"/>
</dbReference>
<accession>A0A7W2TTK9</accession>
<dbReference type="EC" id="1.-.-.-" evidence="2"/>
<keyword evidence="3" id="KW-1185">Reference proteome</keyword>
<dbReference type="InterPro" id="IPR051260">
    <property type="entry name" value="Diverse_substr_monoxygenases"/>
</dbReference>
<keyword evidence="2" id="KW-0560">Oxidoreductase</keyword>
<dbReference type="Gene3D" id="3.20.20.30">
    <property type="entry name" value="Luciferase-like domain"/>
    <property type="match status" value="1"/>
</dbReference>
<reference evidence="2 3" key="1">
    <citation type="submission" date="2020-07" db="EMBL/GenBank/DDBJ databases">
        <title>Halieaceae bacterium, F7430, whole genome shotgun sequencing project.</title>
        <authorList>
            <person name="Jiang S."/>
            <person name="Liu Z.W."/>
            <person name="Du Z.J."/>
        </authorList>
    </citation>
    <scope>NUCLEOTIDE SEQUENCE [LARGE SCALE GENOMIC DNA]</scope>
    <source>
        <strain evidence="2 3">F7430</strain>
    </source>
</reference>
<dbReference type="PANTHER" id="PTHR30011">
    <property type="entry name" value="ALKANESULFONATE MONOOXYGENASE-RELATED"/>
    <property type="match status" value="1"/>
</dbReference>
<gene>
    <name evidence="2" type="ORF">H2508_01150</name>
</gene>
<evidence type="ECO:0000313" key="2">
    <source>
        <dbReference type="EMBL" id="MBA6411720.1"/>
    </source>
</evidence>
<dbReference type="GO" id="GO:0016705">
    <property type="term" value="F:oxidoreductase activity, acting on paired donors, with incorporation or reduction of molecular oxygen"/>
    <property type="evidence" value="ECO:0007669"/>
    <property type="project" value="InterPro"/>
</dbReference>
<evidence type="ECO:0000313" key="3">
    <source>
        <dbReference type="Proteomes" id="UP000539350"/>
    </source>
</evidence>
<dbReference type="InterPro" id="IPR036661">
    <property type="entry name" value="Luciferase-like_sf"/>
</dbReference>
<feature type="domain" description="Luciferase-like" evidence="1">
    <location>
        <begin position="12"/>
        <end position="233"/>
    </location>
</feature>
<name>A0A7W2TTK9_9GAMM</name>
<dbReference type="Proteomes" id="UP000539350">
    <property type="component" value="Unassembled WGS sequence"/>
</dbReference>
<dbReference type="RefSeq" id="WP_182168579.1">
    <property type="nucleotide sequence ID" value="NZ_JACFXU010000011.1"/>
</dbReference>
<dbReference type="Pfam" id="PF00296">
    <property type="entry name" value="Bac_luciferase"/>
    <property type="match status" value="1"/>
</dbReference>
<dbReference type="NCBIfam" id="TIGR03619">
    <property type="entry name" value="F420_Rv2161c"/>
    <property type="match status" value="1"/>
</dbReference>
<dbReference type="PANTHER" id="PTHR30011:SF32">
    <property type="entry name" value="CONSERVED PROTEIN"/>
    <property type="match status" value="1"/>
</dbReference>
<proteinExistence type="predicted"/>
<dbReference type="InterPro" id="IPR019921">
    <property type="entry name" value="Lucif-like_OxRdtase_Rv2161c"/>
</dbReference>